<keyword evidence="3" id="KW-1185">Reference proteome</keyword>
<organism evidence="2 3">
    <name type="scientific">Dreissena polymorpha</name>
    <name type="common">Zebra mussel</name>
    <name type="synonym">Mytilus polymorpha</name>
    <dbReference type="NCBI Taxonomy" id="45954"/>
    <lineage>
        <taxon>Eukaryota</taxon>
        <taxon>Metazoa</taxon>
        <taxon>Spiralia</taxon>
        <taxon>Lophotrochozoa</taxon>
        <taxon>Mollusca</taxon>
        <taxon>Bivalvia</taxon>
        <taxon>Autobranchia</taxon>
        <taxon>Heteroconchia</taxon>
        <taxon>Euheterodonta</taxon>
        <taxon>Imparidentia</taxon>
        <taxon>Neoheterodontei</taxon>
        <taxon>Myida</taxon>
        <taxon>Dreissenoidea</taxon>
        <taxon>Dreissenidae</taxon>
        <taxon>Dreissena</taxon>
    </lineage>
</organism>
<gene>
    <name evidence="2" type="ORF">DPMN_001533</name>
</gene>
<evidence type="ECO:0000313" key="3">
    <source>
        <dbReference type="Proteomes" id="UP000828390"/>
    </source>
</evidence>
<evidence type="ECO:0000256" key="1">
    <source>
        <dbReference type="SAM" id="MobiDB-lite"/>
    </source>
</evidence>
<reference evidence="2" key="1">
    <citation type="journal article" date="2019" name="bioRxiv">
        <title>The Genome of the Zebra Mussel, Dreissena polymorpha: A Resource for Invasive Species Research.</title>
        <authorList>
            <person name="McCartney M.A."/>
            <person name="Auch B."/>
            <person name="Kono T."/>
            <person name="Mallez S."/>
            <person name="Zhang Y."/>
            <person name="Obille A."/>
            <person name="Becker A."/>
            <person name="Abrahante J.E."/>
            <person name="Garbe J."/>
            <person name="Badalamenti J.P."/>
            <person name="Herman A."/>
            <person name="Mangelson H."/>
            <person name="Liachko I."/>
            <person name="Sullivan S."/>
            <person name="Sone E.D."/>
            <person name="Koren S."/>
            <person name="Silverstein K.A.T."/>
            <person name="Beckman K.B."/>
            <person name="Gohl D.M."/>
        </authorList>
    </citation>
    <scope>NUCLEOTIDE SEQUENCE</scope>
    <source>
        <strain evidence="2">Duluth1</strain>
        <tissue evidence="2">Whole animal</tissue>
    </source>
</reference>
<dbReference type="AlphaFoldDB" id="A0A9D4MHG0"/>
<evidence type="ECO:0000313" key="2">
    <source>
        <dbReference type="EMBL" id="KAH3877657.1"/>
    </source>
</evidence>
<comment type="caution">
    <text evidence="2">The sequence shown here is derived from an EMBL/GenBank/DDBJ whole genome shotgun (WGS) entry which is preliminary data.</text>
</comment>
<dbReference type="Proteomes" id="UP000828390">
    <property type="component" value="Unassembled WGS sequence"/>
</dbReference>
<name>A0A9D4MHG0_DREPO</name>
<accession>A0A9D4MHG0</accession>
<dbReference type="EMBL" id="JAIWYP010000001">
    <property type="protein sequence ID" value="KAH3877657.1"/>
    <property type="molecule type" value="Genomic_DNA"/>
</dbReference>
<sequence>MPNDSRDVLSDNLLKRYSRRPSAIINWCLADYVSQKNIHYPENLPKLNDEESEDNFAADDDKDSHEYDDVTFGTDDTILTLKMV</sequence>
<reference evidence="2" key="2">
    <citation type="submission" date="2020-11" db="EMBL/GenBank/DDBJ databases">
        <authorList>
            <person name="McCartney M.A."/>
            <person name="Auch B."/>
            <person name="Kono T."/>
            <person name="Mallez S."/>
            <person name="Becker A."/>
            <person name="Gohl D.M."/>
            <person name="Silverstein K.A.T."/>
            <person name="Koren S."/>
            <person name="Bechman K.B."/>
            <person name="Herman A."/>
            <person name="Abrahante J.E."/>
            <person name="Garbe J."/>
        </authorList>
    </citation>
    <scope>NUCLEOTIDE SEQUENCE</scope>
    <source>
        <strain evidence="2">Duluth1</strain>
        <tissue evidence="2">Whole animal</tissue>
    </source>
</reference>
<feature type="region of interest" description="Disordered" evidence="1">
    <location>
        <begin position="43"/>
        <end position="69"/>
    </location>
</feature>
<proteinExistence type="predicted"/>
<protein>
    <submittedName>
        <fullName evidence="2">Uncharacterized protein</fullName>
    </submittedName>
</protein>
<feature type="compositionally biased region" description="Acidic residues" evidence="1">
    <location>
        <begin position="50"/>
        <end position="61"/>
    </location>
</feature>